<name>A0A0F9UYF7_9ZZZZ</name>
<proteinExistence type="predicted"/>
<accession>A0A0F9UYF7</accession>
<gene>
    <name evidence="1" type="ORF">LCGC14_0163980</name>
</gene>
<reference evidence="1" key="1">
    <citation type="journal article" date="2015" name="Nature">
        <title>Complex archaea that bridge the gap between prokaryotes and eukaryotes.</title>
        <authorList>
            <person name="Spang A."/>
            <person name="Saw J.H."/>
            <person name="Jorgensen S.L."/>
            <person name="Zaremba-Niedzwiedzka K."/>
            <person name="Martijn J."/>
            <person name="Lind A.E."/>
            <person name="van Eijk R."/>
            <person name="Schleper C."/>
            <person name="Guy L."/>
            <person name="Ettema T.J."/>
        </authorList>
    </citation>
    <scope>NUCLEOTIDE SEQUENCE</scope>
</reference>
<organism evidence="1">
    <name type="scientific">marine sediment metagenome</name>
    <dbReference type="NCBI Taxonomy" id="412755"/>
    <lineage>
        <taxon>unclassified sequences</taxon>
        <taxon>metagenomes</taxon>
        <taxon>ecological metagenomes</taxon>
    </lineage>
</organism>
<dbReference type="AlphaFoldDB" id="A0A0F9UYF7"/>
<comment type="caution">
    <text evidence="1">The sequence shown here is derived from an EMBL/GenBank/DDBJ whole genome shotgun (WGS) entry which is preliminary data.</text>
</comment>
<dbReference type="EMBL" id="LAZR01000062">
    <property type="protein sequence ID" value="KKN96754.1"/>
    <property type="molecule type" value="Genomic_DNA"/>
</dbReference>
<protein>
    <submittedName>
        <fullName evidence="1">Uncharacterized protein</fullName>
    </submittedName>
</protein>
<evidence type="ECO:0000313" key="1">
    <source>
        <dbReference type="EMBL" id="KKN96754.1"/>
    </source>
</evidence>
<sequence>MAGSFASIVDDRGRFRMDLIENLGDAEEALRECFHIIRALAESAAGPGGVEGDMFPISNVCQRLRFTAINVDLKADYLFDRLGDIMDEEPDDG</sequence>